<sequence length="314" mass="35584">MAEQNVVDQSETEEQNLTASQLLVEGKRRMFMEEYVAAADFFSKSLEKAVAEYGDSDLRLVTHFCLYANALIAAGNSFIDDETEESDLSDAEPEVNVETVRRDDKTEDNVSKSDDDEEIEMSNSDIAIECLISARKILEEQEELPDKSKKKLGSICLQLADIAAKSMKWSQTCSDADKALDVFCKIEGVPLTTIAECYYFKGMAAEMQGDSDEAKRSYDQANELLKRCAEQIKEHESQPANSDDEEEFKSLVESYEDMMTKMEVRKYMLDNSVEQKLRDGVQKMIESSLDFSSLPYLGVKRKVLNEDVFAKRSR</sequence>
<reference evidence="5" key="2">
    <citation type="submission" date="2014-03" db="EMBL/GenBank/DDBJ databases">
        <title>The whipworm genome and dual-species transcriptomics of an intimate host-pathogen interaction.</title>
        <authorList>
            <person name="Foth B.J."/>
            <person name="Tsai I.J."/>
            <person name="Reid A.J."/>
            <person name="Bancroft A.J."/>
            <person name="Nichol S."/>
            <person name="Tracey A."/>
            <person name="Holroyd N."/>
            <person name="Cotton J.A."/>
            <person name="Stanley E.J."/>
            <person name="Zarowiecki M."/>
            <person name="Liu J.Z."/>
            <person name="Huckvale T."/>
            <person name="Cooper P.J."/>
            <person name="Grencis R.K."/>
            <person name="Berriman M."/>
        </authorList>
    </citation>
    <scope>NUCLEOTIDE SEQUENCE [LARGE SCALE GENOMIC DNA]</scope>
    <source>
        <strain evidence="5">Edinburgh</strain>
    </source>
</reference>
<dbReference type="WBParaSite" id="TMUE_3000011947.3">
    <property type="protein sequence ID" value="TMUE_3000011947.3"/>
    <property type="gene ID" value="WBGene00292810"/>
</dbReference>
<protein>
    <submittedName>
        <fullName evidence="6">Tetratricopeptide SHNi-TPR domain-containing protein</fullName>
    </submittedName>
</protein>
<proteinExistence type="predicted"/>
<keyword evidence="2" id="KW-0802">TPR repeat</keyword>
<dbReference type="SUPFAM" id="SSF48452">
    <property type="entry name" value="TPR-like"/>
    <property type="match status" value="1"/>
</dbReference>
<dbReference type="GO" id="GO:0034080">
    <property type="term" value="P:CENP-A containing chromatin assembly"/>
    <property type="evidence" value="ECO:0007669"/>
    <property type="project" value="TreeGrafter"/>
</dbReference>
<dbReference type="GO" id="GO:0005654">
    <property type="term" value="C:nucleoplasm"/>
    <property type="evidence" value="ECO:0007669"/>
    <property type="project" value="TreeGrafter"/>
</dbReference>
<evidence type="ECO:0000256" key="3">
    <source>
        <dbReference type="SAM" id="Coils"/>
    </source>
</evidence>
<dbReference type="WBParaSite" id="TMUE_3000011947.2">
    <property type="protein sequence ID" value="TMUE_3000011947.2"/>
    <property type="gene ID" value="WBGene00292810"/>
</dbReference>
<dbReference type="WBParaSite" id="TMUE_3000011947.5">
    <property type="protein sequence ID" value="TMUE_3000011947.5"/>
    <property type="gene ID" value="WBGene00292810"/>
</dbReference>
<dbReference type="PANTHER" id="PTHR15081:SF1">
    <property type="entry name" value="NUCLEAR AUTOANTIGENIC SPERM PROTEIN"/>
    <property type="match status" value="1"/>
</dbReference>
<feature type="compositionally biased region" description="Acidic residues" evidence="4">
    <location>
        <begin position="83"/>
        <end position="95"/>
    </location>
</feature>
<feature type="coiled-coil region" evidence="3">
    <location>
        <begin position="204"/>
        <end position="238"/>
    </location>
</feature>
<dbReference type="Gene3D" id="1.25.40.10">
    <property type="entry name" value="Tetratricopeptide repeat domain"/>
    <property type="match status" value="1"/>
</dbReference>
<dbReference type="GO" id="GO:0042393">
    <property type="term" value="F:histone binding"/>
    <property type="evidence" value="ECO:0007669"/>
    <property type="project" value="TreeGrafter"/>
</dbReference>
<evidence type="ECO:0000313" key="6">
    <source>
        <dbReference type="WBParaSite" id="TMUE_3000011947.1"/>
    </source>
</evidence>
<evidence type="ECO:0000256" key="2">
    <source>
        <dbReference type="ARBA" id="ARBA00022803"/>
    </source>
</evidence>
<evidence type="ECO:0000256" key="4">
    <source>
        <dbReference type="SAM" id="MobiDB-lite"/>
    </source>
</evidence>
<keyword evidence="3" id="KW-0175">Coiled coil</keyword>
<dbReference type="InterPro" id="IPR051730">
    <property type="entry name" value="NASP-like"/>
</dbReference>
<feature type="compositionally biased region" description="Basic and acidic residues" evidence="4">
    <location>
        <begin position="99"/>
        <end position="113"/>
    </location>
</feature>
<reference evidence="6" key="3">
    <citation type="submission" date="2019-12" db="UniProtKB">
        <authorList>
            <consortium name="WormBaseParasite"/>
        </authorList>
    </citation>
    <scope>IDENTIFICATION</scope>
</reference>
<dbReference type="WBParaSite" id="TMUE_3000011947.1">
    <property type="protein sequence ID" value="TMUE_3000011947.1"/>
    <property type="gene ID" value="WBGene00292810"/>
</dbReference>
<reference evidence="5" key="1">
    <citation type="submission" date="2013-11" db="EMBL/GenBank/DDBJ databases">
        <authorList>
            <person name="Aslett M."/>
        </authorList>
    </citation>
    <scope>NUCLEOTIDE SEQUENCE [LARGE SCALE GENOMIC DNA]</scope>
    <source>
        <strain evidence="5">Edinburgh</strain>
    </source>
</reference>
<dbReference type="Proteomes" id="UP000046395">
    <property type="component" value="Unassembled WGS sequence"/>
</dbReference>
<dbReference type="WBParaSite" id="TMUE_3000011947.4">
    <property type="protein sequence ID" value="TMUE_3000011947.4"/>
    <property type="gene ID" value="WBGene00292810"/>
</dbReference>
<keyword evidence="1" id="KW-0677">Repeat</keyword>
<dbReference type="GO" id="GO:0006335">
    <property type="term" value="P:DNA replication-dependent chromatin assembly"/>
    <property type="evidence" value="ECO:0007669"/>
    <property type="project" value="TreeGrafter"/>
</dbReference>
<feature type="region of interest" description="Disordered" evidence="4">
    <location>
        <begin position="83"/>
        <end position="118"/>
    </location>
</feature>
<dbReference type="PANTHER" id="PTHR15081">
    <property type="entry name" value="NUCLEAR AUTOANTIGENIC SPERM PROTEIN NASP -RELATED"/>
    <property type="match status" value="1"/>
</dbReference>
<keyword evidence="5" id="KW-1185">Reference proteome</keyword>
<evidence type="ECO:0000313" key="5">
    <source>
        <dbReference type="Proteomes" id="UP000046395"/>
    </source>
</evidence>
<accession>A0A5S6QYF7</accession>
<dbReference type="InterPro" id="IPR011990">
    <property type="entry name" value="TPR-like_helical_dom_sf"/>
</dbReference>
<evidence type="ECO:0000256" key="1">
    <source>
        <dbReference type="ARBA" id="ARBA00022737"/>
    </source>
</evidence>
<organism evidence="5 6">
    <name type="scientific">Trichuris muris</name>
    <name type="common">Mouse whipworm</name>
    <dbReference type="NCBI Taxonomy" id="70415"/>
    <lineage>
        <taxon>Eukaryota</taxon>
        <taxon>Metazoa</taxon>
        <taxon>Ecdysozoa</taxon>
        <taxon>Nematoda</taxon>
        <taxon>Enoplea</taxon>
        <taxon>Dorylaimia</taxon>
        <taxon>Trichinellida</taxon>
        <taxon>Trichuridae</taxon>
        <taxon>Trichuris</taxon>
    </lineage>
</organism>
<dbReference type="AlphaFoldDB" id="A0A5S6QYF7"/>
<name>A0A5S6QYF7_TRIMR</name>